<dbReference type="GO" id="GO:0005524">
    <property type="term" value="F:ATP binding"/>
    <property type="evidence" value="ECO:0007669"/>
    <property type="project" value="UniProtKB-KW"/>
</dbReference>
<dbReference type="eggNOG" id="COG3944">
    <property type="taxonomic scope" value="Bacteria"/>
</dbReference>
<evidence type="ECO:0000256" key="2">
    <source>
        <dbReference type="ARBA" id="ARBA00022475"/>
    </source>
</evidence>
<sequence>MTSSILARGLRWWWIVLVGALAAAALAYLVSAAMTPIYQAQLTLLIEESQGTGAGDYNDILAAERRTRTFSRLVAQRPVLEETIRRLSLRMTPEELMAVIEVTPIRDTQLVTLAVSDPSPARAAAIANTVAEVFIEQTQQRQAEIAGPGADQVQQNIEAIQRQIDEANARIAELQAQPNAGDPAVQEEIRNLQAQLAQFTETHSALIEAQQRILASAAASGPRIRVTADAIPPDAPIRPRTTLNTALGGVLGTLLGLGVVLVLVYLDDTVKDAEDVRRLTGRPALGWIPRFRGPSGIALVTAPRSPVSEGYRSLRTNLQFATLGQEVRSILVTSARPGDGKTTTVVNLGAVLAQGGQQVIVVDADLRRPRLHAALGNVPNRFGLTNLLLADDEVDLAALLQETDVPGLRVLTTGPLPPNPTDVLDSPRMHELIAGLERMADMVLVDAPPVPVSDALVLAGLVDRVLLVAYSGRTRSAELARAVEELTRAGTPLLGVLLNRAEAGAGGYDLYYAEYYSAEPDTGDQDGSGPGASTRLSQRLGTLVSGRAVDATQRGNQ</sequence>
<feature type="domain" description="CobQ/CobB/MinD/ParA nucleotide binding" evidence="11">
    <location>
        <begin position="330"/>
        <end position="501"/>
    </location>
</feature>
<evidence type="ECO:0000256" key="7">
    <source>
        <dbReference type="ARBA" id="ARBA00023136"/>
    </source>
</evidence>
<dbReference type="InterPro" id="IPR002586">
    <property type="entry name" value="CobQ/CobB/MinD/ParA_Nub-bd_dom"/>
</dbReference>
<name>D1C8M3_SPHTD</name>
<dbReference type="eggNOG" id="COG3206">
    <property type="taxonomic scope" value="Bacteria"/>
</dbReference>
<keyword evidence="4" id="KW-0547">Nucleotide-binding</keyword>
<dbReference type="KEGG" id="sti:Sthe_2752"/>
<dbReference type="Gene3D" id="3.40.50.300">
    <property type="entry name" value="P-loop containing nucleotide triphosphate hydrolases"/>
    <property type="match status" value="1"/>
</dbReference>
<dbReference type="GO" id="GO:0005886">
    <property type="term" value="C:plasma membrane"/>
    <property type="evidence" value="ECO:0007669"/>
    <property type="project" value="UniProtKB-SubCell"/>
</dbReference>
<dbReference type="InParanoid" id="D1C8M3"/>
<dbReference type="InterPro" id="IPR003856">
    <property type="entry name" value="LPS_length_determ_N"/>
</dbReference>
<dbReference type="RefSeq" id="WP_012873204.1">
    <property type="nucleotide sequence ID" value="NC_013524.1"/>
</dbReference>
<keyword evidence="6 10" id="KW-1133">Transmembrane helix</keyword>
<dbReference type="Pfam" id="PF02706">
    <property type="entry name" value="Wzz"/>
    <property type="match status" value="1"/>
</dbReference>
<evidence type="ECO:0000256" key="9">
    <source>
        <dbReference type="SAM" id="MobiDB-lite"/>
    </source>
</evidence>
<evidence type="ECO:0000313" key="15">
    <source>
        <dbReference type="Proteomes" id="UP000002027"/>
    </source>
</evidence>
<feature type="transmembrane region" description="Helical" evidence="10">
    <location>
        <begin position="12"/>
        <end position="30"/>
    </location>
</feature>
<dbReference type="InterPro" id="IPR005702">
    <property type="entry name" value="Wzc-like_C"/>
</dbReference>
<dbReference type="EC" id="2.7.10.2" evidence="14"/>
<dbReference type="Pfam" id="PF13807">
    <property type="entry name" value="GNVR"/>
    <property type="match status" value="1"/>
</dbReference>
<dbReference type="AlphaFoldDB" id="D1C8M3"/>
<dbReference type="SUPFAM" id="SSF52540">
    <property type="entry name" value="P-loop containing nucleoside triphosphate hydrolases"/>
    <property type="match status" value="1"/>
</dbReference>
<evidence type="ECO:0000256" key="3">
    <source>
        <dbReference type="ARBA" id="ARBA00022692"/>
    </source>
</evidence>
<reference evidence="15" key="1">
    <citation type="submission" date="2009-11" db="EMBL/GenBank/DDBJ databases">
        <title>The complete chromosome 2 of Sphaerobacter thermophilus DSM 20745.</title>
        <authorList>
            <person name="Lucas S."/>
            <person name="Copeland A."/>
            <person name="Lapidus A."/>
            <person name="Glavina del Rio T."/>
            <person name="Dalin E."/>
            <person name="Tice H."/>
            <person name="Bruce D."/>
            <person name="Goodwin L."/>
            <person name="Pitluck S."/>
            <person name="Kyrpides N."/>
            <person name="Mavromatis K."/>
            <person name="Ivanova N."/>
            <person name="Mikhailova N."/>
            <person name="LaButti K.M."/>
            <person name="Clum A."/>
            <person name="Sun H.I."/>
            <person name="Brettin T."/>
            <person name="Detter J.C."/>
            <person name="Han C."/>
            <person name="Larimer F."/>
            <person name="Land M."/>
            <person name="Hauser L."/>
            <person name="Markowitz V."/>
            <person name="Cheng J.F."/>
            <person name="Hugenholtz P."/>
            <person name="Woyke T."/>
            <person name="Wu D."/>
            <person name="Steenblock K."/>
            <person name="Schneider S."/>
            <person name="Pukall R."/>
            <person name="Goeker M."/>
            <person name="Klenk H.P."/>
            <person name="Eisen J.A."/>
        </authorList>
    </citation>
    <scope>NUCLEOTIDE SEQUENCE [LARGE SCALE GENOMIC DNA]</scope>
    <source>
        <strain evidence="15">ATCC 49802 / DSM 20745 / S 6022</strain>
    </source>
</reference>
<dbReference type="Proteomes" id="UP000002027">
    <property type="component" value="Chromosome 2"/>
</dbReference>
<feature type="coiled-coil region" evidence="8">
    <location>
        <begin position="150"/>
        <end position="209"/>
    </location>
</feature>
<proteinExistence type="predicted"/>
<keyword evidence="7 10" id="KW-0472">Membrane</keyword>
<dbReference type="eggNOG" id="COG0489">
    <property type="taxonomic scope" value="Bacteria"/>
</dbReference>
<evidence type="ECO:0000256" key="1">
    <source>
        <dbReference type="ARBA" id="ARBA00004651"/>
    </source>
</evidence>
<keyword evidence="15" id="KW-1185">Reference proteome</keyword>
<evidence type="ECO:0000259" key="13">
    <source>
        <dbReference type="Pfam" id="PF13807"/>
    </source>
</evidence>
<evidence type="ECO:0000256" key="4">
    <source>
        <dbReference type="ARBA" id="ARBA00022741"/>
    </source>
</evidence>
<dbReference type="GO" id="GO:0004715">
    <property type="term" value="F:non-membrane spanning protein tyrosine kinase activity"/>
    <property type="evidence" value="ECO:0007669"/>
    <property type="project" value="UniProtKB-EC"/>
</dbReference>
<keyword evidence="14" id="KW-0808">Transferase</keyword>
<dbReference type="InterPro" id="IPR027417">
    <property type="entry name" value="P-loop_NTPase"/>
</dbReference>
<feature type="domain" description="Polysaccharide chain length determinant N-terminal" evidence="12">
    <location>
        <begin position="11"/>
        <end position="86"/>
    </location>
</feature>
<dbReference type="FunCoup" id="D1C8M3">
    <property type="interactions" value="29"/>
</dbReference>
<evidence type="ECO:0000256" key="10">
    <source>
        <dbReference type="SAM" id="Phobius"/>
    </source>
</evidence>
<gene>
    <name evidence="14" type="ordered locus">Sthe_2752</name>
</gene>
<accession>D1C8M3</accession>
<organism evidence="14 15">
    <name type="scientific">Sphaerobacter thermophilus (strain ATCC 49802 / DSM 20745 / KCCM 41009 / NCIMB 13125 / S 6022)</name>
    <dbReference type="NCBI Taxonomy" id="479434"/>
    <lineage>
        <taxon>Bacteria</taxon>
        <taxon>Pseudomonadati</taxon>
        <taxon>Thermomicrobiota</taxon>
        <taxon>Thermomicrobia</taxon>
        <taxon>Sphaerobacterales</taxon>
        <taxon>Sphaerobacterineae</taxon>
        <taxon>Sphaerobacteraceae</taxon>
        <taxon>Sphaerobacter</taxon>
    </lineage>
</organism>
<dbReference type="HOGENOM" id="CLU_009912_4_2_0"/>
<dbReference type="EMBL" id="CP001824">
    <property type="protein sequence ID" value="ACZ40166.1"/>
    <property type="molecule type" value="Genomic_DNA"/>
</dbReference>
<dbReference type="Pfam" id="PF01656">
    <property type="entry name" value="CbiA"/>
    <property type="match status" value="1"/>
</dbReference>
<feature type="domain" description="Tyrosine-protein kinase G-rich" evidence="13">
    <location>
        <begin position="186"/>
        <end position="262"/>
    </location>
</feature>
<evidence type="ECO:0000259" key="12">
    <source>
        <dbReference type="Pfam" id="PF02706"/>
    </source>
</evidence>
<dbReference type="CDD" id="cd05387">
    <property type="entry name" value="BY-kinase"/>
    <property type="match status" value="1"/>
</dbReference>
<dbReference type="PANTHER" id="PTHR32309">
    <property type="entry name" value="TYROSINE-PROTEIN KINASE"/>
    <property type="match status" value="1"/>
</dbReference>
<evidence type="ECO:0000313" key="14">
    <source>
        <dbReference type="EMBL" id="ACZ40166.1"/>
    </source>
</evidence>
<protein>
    <submittedName>
        <fullName evidence="14">Capsular exopolysaccharide family</fullName>
        <ecNumber evidence="14">2.7.10.2</ecNumber>
    </submittedName>
</protein>
<keyword evidence="2" id="KW-1003">Cell membrane</keyword>
<evidence type="ECO:0000259" key="11">
    <source>
        <dbReference type="Pfam" id="PF01656"/>
    </source>
</evidence>
<reference evidence="14 15" key="2">
    <citation type="journal article" date="2010" name="Stand. Genomic Sci.">
        <title>Complete genome sequence of Desulfohalobium retbaense type strain (HR(100)).</title>
        <authorList>
            <person name="Spring S."/>
            <person name="Nolan M."/>
            <person name="Lapidus A."/>
            <person name="Glavina Del Rio T."/>
            <person name="Copeland A."/>
            <person name="Tice H."/>
            <person name="Cheng J.F."/>
            <person name="Lucas S."/>
            <person name="Land M."/>
            <person name="Chen F."/>
            <person name="Bruce D."/>
            <person name="Goodwin L."/>
            <person name="Pitluck S."/>
            <person name="Ivanova N."/>
            <person name="Mavromatis K."/>
            <person name="Mikhailova N."/>
            <person name="Pati A."/>
            <person name="Chen A."/>
            <person name="Palaniappan K."/>
            <person name="Hauser L."/>
            <person name="Chang Y.J."/>
            <person name="Jeffries C.D."/>
            <person name="Munk C."/>
            <person name="Kiss H."/>
            <person name="Chain P."/>
            <person name="Han C."/>
            <person name="Brettin T."/>
            <person name="Detter J.C."/>
            <person name="Schuler E."/>
            <person name="Goker M."/>
            <person name="Rohde M."/>
            <person name="Bristow J."/>
            <person name="Eisen J.A."/>
            <person name="Markowitz V."/>
            <person name="Hugenholtz P."/>
            <person name="Kyrpides N.C."/>
            <person name="Klenk H.P."/>
        </authorList>
    </citation>
    <scope>NUCLEOTIDE SEQUENCE [LARGE SCALE GENOMIC DNA]</scope>
    <source>
        <strain evidence="15">ATCC 49802 / DSM 20745 / S 6022</strain>
    </source>
</reference>
<evidence type="ECO:0000256" key="6">
    <source>
        <dbReference type="ARBA" id="ARBA00022989"/>
    </source>
</evidence>
<keyword evidence="8" id="KW-0175">Coiled coil</keyword>
<dbReference type="InterPro" id="IPR032807">
    <property type="entry name" value="GNVR"/>
</dbReference>
<feature type="region of interest" description="Disordered" evidence="9">
    <location>
        <begin position="521"/>
        <end position="557"/>
    </location>
</feature>
<comment type="subcellular location">
    <subcellularLocation>
        <location evidence="1">Cell membrane</location>
        <topology evidence="1">Multi-pass membrane protein</topology>
    </subcellularLocation>
</comment>
<evidence type="ECO:0000256" key="8">
    <source>
        <dbReference type="SAM" id="Coils"/>
    </source>
</evidence>
<dbReference type="NCBIfam" id="TIGR01007">
    <property type="entry name" value="eps_fam"/>
    <property type="match status" value="1"/>
</dbReference>
<dbReference type="STRING" id="479434.Sthe_2752"/>
<evidence type="ECO:0000256" key="5">
    <source>
        <dbReference type="ARBA" id="ARBA00022840"/>
    </source>
</evidence>
<dbReference type="PANTHER" id="PTHR32309:SF31">
    <property type="entry name" value="CAPSULAR EXOPOLYSACCHARIDE FAMILY"/>
    <property type="match status" value="1"/>
</dbReference>
<keyword evidence="5" id="KW-0067">ATP-binding</keyword>
<dbReference type="InterPro" id="IPR050445">
    <property type="entry name" value="Bact_polysacc_biosynth/exp"/>
</dbReference>
<keyword evidence="3 10" id="KW-0812">Transmembrane</keyword>